<protein>
    <recommendedName>
        <fullName evidence="3">Acyl-CoA dehydrogenase/oxidase C-terminal domain-containing protein</fullName>
    </recommendedName>
</protein>
<dbReference type="PANTHER" id="PTHR42707:SF2">
    <property type="entry name" value="ACD11 DEHYDROGENASE"/>
    <property type="match status" value="1"/>
</dbReference>
<dbReference type="InterPro" id="IPR036250">
    <property type="entry name" value="AcylCo_DH-like_C"/>
</dbReference>
<evidence type="ECO:0000259" key="3">
    <source>
        <dbReference type="Pfam" id="PF00441"/>
    </source>
</evidence>
<evidence type="ECO:0000256" key="1">
    <source>
        <dbReference type="ARBA" id="ARBA00022630"/>
    </source>
</evidence>
<dbReference type="InterPro" id="IPR052904">
    <property type="entry name" value="Acyl-CoA_dehydrogenase-like"/>
</dbReference>
<keyword evidence="5" id="KW-1185">Reference proteome</keyword>
<dbReference type="Gene3D" id="1.20.140.10">
    <property type="entry name" value="Butyryl-CoA Dehydrogenase, subunit A, domain 3"/>
    <property type="match status" value="1"/>
</dbReference>
<dbReference type="PANTHER" id="PTHR42707">
    <property type="entry name" value="ACYL-COA DEHYDROGENASE"/>
    <property type="match status" value="1"/>
</dbReference>
<proteinExistence type="predicted"/>
<dbReference type="EMBL" id="JAVLET010000001">
    <property type="protein sequence ID" value="KAL0476186.1"/>
    <property type="molecule type" value="Genomic_DNA"/>
</dbReference>
<dbReference type="Proteomes" id="UP001451303">
    <property type="component" value="Unassembled WGS sequence"/>
</dbReference>
<dbReference type="InterPro" id="IPR009075">
    <property type="entry name" value="AcylCo_DH/oxidase_C"/>
</dbReference>
<sequence>MELLGGVGYLLNSDSEHLNLARLFRDACVGAIWEGTTDILASDTLRALLKHPTAGVEALGWFINTGLAGMEGKEGKEAKEKEGERIKEKFGRD</sequence>
<evidence type="ECO:0000256" key="2">
    <source>
        <dbReference type="SAM" id="MobiDB-lite"/>
    </source>
</evidence>
<name>A0ABR3DU47_NEUIN</name>
<accession>A0ABR3DU47</accession>
<evidence type="ECO:0000313" key="5">
    <source>
        <dbReference type="Proteomes" id="UP001451303"/>
    </source>
</evidence>
<reference evidence="4 5" key="1">
    <citation type="submission" date="2023-09" db="EMBL/GenBank/DDBJ databases">
        <title>Multi-omics analysis of a traditional fermented food reveals byproduct-associated fungal strains for waste-to-food upcycling.</title>
        <authorList>
            <consortium name="Lawrence Berkeley National Laboratory"/>
            <person name="Rekdal V.M."/>
            <person name="Villalobos-Escobedo J.M."/>
            <person name="Rodriguez-Valeron N."/>
            <person name="Garcia M.O."/>
            <person name="Vasquez D.P."/>
            <person name="Damayanti I."/>
            <person name="Sorensen P.M."/>
            <person name="Baidoo E.E."/>
            <person name="De Carvalho A.C."/>
            <person name="Riley R."/>
            <person name="Lipzen A."/>
            <person name="He G."/>
            <person name="Yan M."/>
            <person name="Haridas S."/>
            <person name="Daum C."/>
            <person name="Yoshinaga Y."/>
            <person name="Ng V."/>
            <person name="Grigoriev I.V."/>
            <person name="Munk R."/>
            <person name="Nuraida L."/>
            <person name="Wijaya C.H."/>
            <person name="Morales P.-C."/>
            <person name="Keasling J.D."/>
        </authorList>
    </citation>
    <scope>NUCLEOTIDE SEQUENCE [LARGE SCALE GENOMIC DNA]</scope>
    <source>
        <strain evidence="4 5">FGSC 2613</strain>
    </source>
</reference>
<dbReference type="Pfam" id="PF00441">
    <property type="entry name" value="Acyl-CoA_dh_1"/>
    <property type="match status" value="1"/>
</dbReference>
<organism evidence="4 5">
    <name type="scientific">Neurospora intermedia</name>
    <dbReference type="NCBI Taxonomy" id="5142"/>
    <lineage>
        <taxon>Eukaryota</taxon>
        <taxon>Fungi</taxon>
        <taxon>Dikarya</taxon>
        <taxon>Ascomycota</taxon>
        <taxon>Pezizomycotina</taxon>
        <taxon>Sordariomycetes</taxon>
        <taxon>Sordariomycetidae</taxon>
        <taxon>Sordariales</taxon>
        <taxon>Sordariaceae</taxon>
        <taxon>Neurospora</taxon>
    </lineage>
</organism>
<feature type="domain" description="Acyl-CoA dehydrogenase/oxidase C-terminal" evidence="3">
    <location>
        <begin position="1"/>
        <end position="48"/>
    </location>
</feature>
<comment type="caution">
    <text evidence="4">The sequence shown here is derived from an EMBL/GenBank/DDBJ whole genome shotgun (WGS) entry which is preliminary data.</text>
</comment>
<keyword evidence="1" id="KW-0285">Flavoprotein</keyword>
<feature type="region of interest" description="Disordered" evidence="2">
    <location>
        <begin position="72"/>
        <end position="93"/>
    </location>
</feature>
<gene>
    <name evidence="4" type="ORF">QR685DRAFT_514708</name>
</gene>
<dbReference type="SUPFAM" id="SSF47203">
    <property type="entry name" value="Acyl-CoA dehydrogenase C-terminal domain-like"/>
    <property type="match status" value="1"/>
</dbReference>
<evidence type="ECO:0000313" key="4">
    <source>
        <dbReference type="EMBL" id="KAL0476186.1"/>
    </source>
</evidence>